<protein>
    <submittedName>
        <fullName evidence="5">Glucosaminidase domain-containing protein</fullName>
    </submittedName>
</protein>
<dbReference type="InterPro" id="IPR051056">
    <property type="entry name" value="Glycosyl_Hydrolase_73"/>
</dbReference>
<sequence length="460" mass="51212">MKKPRRNVKSLLAIGAFIGIINNQTISEAMVRSILGVEPSTYMETIDAQRESRGQSITDALRPVSYEGADRITEPLDTPPPEQTKETLPEEAEQAEKGTEVQVVNDVERPADEGQTDEEEMESGSDETEDQEAENVPSTPDPSEGDQQPNQPAGPETNEQETNDTNSSNNSGNNQSNGNQTNQDKEKKPDPITEEPESPIDEEERESNFQFSVSRNLTTQQFINEIGSDAQDVAYNNDLYASVMIAQAILETGSGNSALSSPPNHNLFGIKGSFRGQKLTFNTQEDDGSGAWYTISSNFRKYPSYRESIEDYARLLRGGITGNPRFYAPVWKENAPTYREATAWLTGRYATDIHYDQKLNALIEAYDLTIYDNEPTEEILEEIERTRAQAIEAARKEEAETTRSLFEDLQRSAANRRGSGNLPASIRTVKDRLQENANANTYANQLRGMERAGSEVDANE</sequence>
<feature type="region of interest" description="Disordered" evidence="3">
    <location>
        <begin position="50"/>
        <end position="208"/>
    </location>
</feature>
<dbReference type="SMART" id="SM00047">
    <property type="entry name" value="LYZ2"/>
    <property type="match status" value="1"/>
</dbReference>
<accession>A0ABV3MFH9</accession>
<dbReference type="InterPro" id="IPR002901">
    <property type="entry name" value="MGlyc_endo_b_GlcNAc-like_dom"/>
</dbReference>
<evidence type="ECO:0000259" key="4">
    <source>
        <dbReference type="SMART" id="SM00047"/>
    </source>
</evidence>
<feature type="domain" description="Mannosyl-glycoprotein endo-beta-N-acetylglucosamidase-like" evidence="4">
    <location>
        <begin position="210"/>
        <end position="372"/>
    </location>
</feature>
<evidence type="ECO:0000256" key="1">
    <source>
        <dbReference type="ARBA" id="ARBA00010266"/>
    </source>
</evidence>
<comment type="caution">
    <text evidence="5">The sequence shown here is derived from an EMBL/GenBank/DDBJ whole genome shotgun (WGS) entry which is preliminary data.</text>
</comment>
<reference evidence="5 6" key="1">
    <citation type="submission" date="2024-05" db="EMBL/GenBank/DDBJ databases">
        <title>Human gut microbiome strain richness.</title>
        <authorList>
            <person name="Chen-Liaw A."/>
        </authorList>
    </citation>
    <scope>NUCLEOTIDE SEQUENCE [LARGE SCALE GENOMIC DNA]</scope>
    <source>
        <strain evidence="5 6">J1100102st1_G3_J1100102_180507</strain>
    </source>
</reference>
<keyword evidence="2" id="KW-0378">Hydrolase</keyword>
<feature type="compositionally biased region" description="Low complexity" evidence="3">
    <location>
        <begin position="163"/>
        <end position="182"/>
    </location>
</feature>
<dbReference type="RefSeq" id="WP_196044040.1">
    <property type="nucleotide sequence ID" value="NZ_JBFDTA010000003.1"/>
</dbReference>
<dbReference type="EMBL" id="JBFDTB010000027">
    <property type="protein sequence ID" value="MEW3467205.1"/>
    <property type="molecule type" value="Genomic_DNA"/>
</dbReference>
<comment type="similarity">
    <text evidence="1">Belongs to the glycosyl hydrolase 73 family.</text>
</comment>
<dbReference type="Gene3D" id="1.10.530.10">
    <property type="match status" value="1"/>
</dbReference>
<dbReference type="Gene3D" id="4.10.80.30">
    <property type="entry name" value="DNA polymerase, domain 6"/>
    <property type="match status" value="1"/>
</dbReference>
<evidence type="ECO:0000256" key="3">
    <source>
        <dbReference type="SAM" id="MobiDB-lite"/>
    </source>
</evidence>
<feature type="compositionally biased region" description="Basic and acidic residues" evidence="3">
    <location>
        <begin position="83"/>
        <end position="99"/>
    </location>
</feature>
<dbReference type="Pfam" id="PF01832">
    <property type="entry name" value="Glucosaminidase"/>
    <property type="match status" value="1"/>
</dbReference>
<evidence type="ECO:0000313" key="6">
    <source>
        <dbReference type="Proteomes" id="UP001554047"/>
    </source>
</evidence>
<evidence type="ECO:0000256" key="2">
    <source>
        <dbReference type="ARBA" id="ARBA00022801"/>
    </source>
</evidence>
<evidence type="ECO:0000313" key="5">
    <source>
        <dbReference type="EMBL" id="MEW3467205.1"/>
    </source>
</evidence>
<dbReference type="PANTHER" id="PTHR33308">
    <property type="entry name" value="PEPTIDOGLYCAN HYDROLASE FLGJ"/>
    <property type="match status" value="1"/>
</dbReference>
<feature type="compositionally biased region" description="Acidic residues" evidence="3">
    <location>
        <begin position="192"/>
        <end position="205"/>
    </location>
</feature>
<name>A0ABV3MFH9_9ENTE</name>
<dbReference type="PANTHER" id="PTHR33308:SF9">
    <property type="entry name" value="PEPTIDOGLYCAN HYDROLASE FLGJ"/>
    <property type="match status" value="1"/>
</dbReference>
<keyword evidence="6" id="KW-1185">Reference proteome</keyword>
<proteinExistence type="inferred from homology"/>
<gene>
    <name evidence="5" type="ORF">AB1I55_13975</name>
</gene>
<dbReference type="Proteomes" id="UP001554047">
    <property type="component" value="Unassembled WGS sequence"/>
</dbReference>
<feature type="compositionally biased region" description="Acidic residues" evidence="3">
    <location>
        <begin position="114"/>
        <end position="133"/>
    </location>
</feature>
<organism evidence="5 6">
    <name type="scientific">Enterococcus entomosocium</name>
    <dbReference type="NCBI Taxonomy" id="3034352"/>
    <lineage>
        <taxon>Bacteria</taxon>
        <taxon>Bacillati</taxon>
        <taxon>Bacillota</taxon>
        <taxon>Bacilli</taxon>
        <taxon>Lactobacillales</taxon>
        <taxon>Enterococcaceae</taxon>
        <taxon>Enterococcus</taxon>
    </lineage>
</organism>